<keyword evidence="4 5" id="KW-0472">Membrane</keyword>
<dbReference type="InterPro" id="IPR009908">
    <property type="entry name" value="Methylamine_util_MauE"/>
</dbReference>
<keyword evidence="8" id="KW-1185">Reference proteome</keyword>
<keyword evidence="2 5" id="KW-0812">Transmembrane</keyword>
<comment type="subcellular location">
    <subcellularLocation>
        <location evidence="1">Membrane</location>
        <topology evidence="1">Multi-pass membrane protein</topology>
    </subcellularLocation>
</comment>
<dbReference type="eggNOG" id="COG4270">
    <property type="taxonomic scope" value="Bacteria"/>
</dbReference>
<sequence>MMSWHLYVLSFIFGIAGVFHLISPKAFMRIMPLYIPYHKLLVYLSGVAEIFVSFGLLFAPTRTFSAWSTIFMLILFFPVHIHMLVHKKASLNLPKFVLVIRLLLQFGLIYWASLYL</sequence>
<feature type="transmembrane region" description="Helical" evidence="5">
    <location>
        <begin position="6"/>
        <end position="28"/>
    </location>
</feature>
<evidence type="ECO:0000256" key="5">
    <source>
        <dbReference type="SAM" id="Phobius"/>
    </source>
</evidence>
<organism evidence="7 8">
    <name type="scientific">Aquimarina atlantica</name>
    <dbReference type="NCBI Taxonomy" id="1317122"/>
    <lineage>
        <taxon>Bacteria</taxon>
        <taxon>Pseudomonadati</taxon>
        <taxon>Bacteroidota</taxon>
        <taxon>Flavobacteriia</taxon>
        <taxon>Flavobacteriales</taxon>
        <taxon>Flavobacteriaceae</taxon>
        <taxon>Aquimarina</taxon>
    </lineage>
</organism>
<dbReference type="STRING" id="1317122.ATO12_19050"/>
<dbReference type="GO" id="GO:0030416">
    <property type="term" value="P:methylamine metabolic process"/>
    <property type="evidence" value="ECO:0007669"/>
    <property type="project" value="InterPro"/>
</dbReference>
<dbReference type="PANTHER" id="PTHR36974">
    <property type="entry name" value="MEMBRANE PROTEIN-RELATED"/>
    <property type="match status" value="1"/>
</dbReference>
<feature type="transmembrane region" description="Helical" evidence="5">
    <location>
        <begin position="96"/>
        <end position="113"/>
    </location>
</feature>
<evidence type="ECO:0000259" key="6">
    <source>
        <dbReference type="Pfam" id="PF07291"/>
    </source>
</evidence>
<protein>
    <submittedName>
        <fullName evidence="7">DoxX family protein</fullName>
    </submittedName>
</protein>
<evidence type="ECO:0000256" key="3">
    <source>
        <dbReference type="ARBA" id="ARBA00022989"/>
    </source>
</evidence>
<accession>A0A023BTK2</accession>
<dbReference type="AlphaFoldDB" id="A0A023BTK2"/>
<evidence type="ECO:0000313" key="7">
    <source>
        <dbReference type="EMBL" id="EZH73108.1"/>
    </source>
</evidence>
<dbReference type="Pfam" id="PF07291">
    <property type="entry name" value="MauE"/>
    <property type="match status" value="1"/>
</dbReference>
<feature type="transmembrane region" description="Helical" evidence="5">
    <location>
        <begin position="64"/>
        <end position="84"/>
    </location>
</feature>
<gene>
    <name evidence="7" type="ORF">ATO12_19050</name>
</gene>
<evidence type="ECO:0000256" key="2">
    <source>
        <dbReference type="ARBA" id="ARBA00022692"/>
    </source>
</evidence>
<comment type="caution">
    <text evidence="7">The sequence shown here is derived from an EMBL/GenBank/DDBJ whole genome shotgun (WGS) entry which is preliminary data.</text>
</comment>
<dbReference type="EMBL" id="AQRA01000006">
    <property type="protein sequence ID" value="EZH73108.1"/>
    <property type="molecule type" value="Genomic_DNA"/>
</dbReference>
<proteinExistence type="predicted"/>
<keyword evidence="3 5" id="KW-1133">Transmembrane helix</keyword>
<name>A0A023BTK2_9FLAO</name>
<feature type="transmembrane region" description="Helical" evidence="5">
    <location>
        <begin position="40"/>
        <end position="58"/>
    </location>
</feature>
<dbReference type="PANTHER" id="PTHR36974:SF1">
    <property type="entry name" value="DOXX FAMILY MEMBRANE PROTEIN"/>
    <property type="match status" value="1"/>
</dbReference>
<reference evidence="7 8" key="1">
    <citation type="submission" date="2014-04" db="EMBL/GenBank/DDBJ databases">
        <title>Aquimarina sp. 22II-S11-z7 Genome Sequencing.</title>
        <authorList>
            <person name="Lai Q."/>
        </authorList>
    </citation>
    <scope>NUCLEOTIDE SEQUENCE [LARGE SCALE GENOMIC DNA]</scope>
    <source>
        <strain evidence="7 8">22II-S11-z7</strain>
    </source>
</reference>
<dbReference type="Proteomes" id="UP000023541">
    <property type="component" value="Unassembled WGS sequence"/>
</dbReference>
<feature type="domain" description="Methylamine utilisation protein MauE" evidence="6">
    <location>
        <begin position="6"/>
        <end position="87"/>
    </location>
</feature>
<dbReference type="GO" id="GO:0016020">
    <property type="term" value="C:membrane"/>
    <property type="evidence" value="ECO:0007669"/>
    <property type="project" value="UniProtKB-SubCell"/>
</dbReference>
<evidence type="ECO:0000256" key="4">
    <source>
        <dbReference type="ARBA" id="ARBA00023136"/>
    </source>
</evidence>
<evidence type="ECO:0000256" key="1">
    <source>
        <dbReference type="ARBA" id="ARBA00004141"/>
    </source>
</evidence>
<evidence type="ECO:0000313" key="8">
    <source>
        <dbReference type="Proteomes" id="UP000023541"/>
    </source>
</evidence>